<comment type="caution">
    <text evidence="3">The sequence shown here is derived from an EMBL/GenBank/DDBJ whole genome shotgun (WGS) entry which is preliminary data.</text>
</comment>
<dbReference type="Pfam" id="PF07839">
    <property type="entry name" value="CaM_binding"/>
    <property type="match status" value="1"/>
</dbReference>
<accession>A0A835AYW0</accession>
<feature type="region of interest" description="Disordered" evidence="1">
    <location>
        <begin position="1"/>
        <end position="75"/>
    </location>
</feature>
<dbReference type="GO" id="GO:0005516">
    <property type="term" value="F:calmodulin binding"/>
    <property type="evidence" value="ECO:0007669"/>
    <property type="project" value="InterPro"/>
</dbReference>
<evidence type="ECO:0000313" key="4">
    <source>
        <dbReference type="Proteomes" id="UP000636709"/>
    </source>
</evidence>
<dbReference type="InterPro" id="IPR012417">
    <property type="entry name" value="CaM-bd_dom_pln"/>
</dbReference>
<keyword evidence="4" id="KW-1185">Reference proteome</keyword>
<reference evidence="3" key="1">
    <citation type="submission" date="2020-07" db="EMBL/GenBank/DDBJ databases">
        <title>Genome sequence and genetic diversity analysis of an under-domesticated orphan crop, white fonio (Digitaria exilis).</title>
        <authorList>
            <person name="Bennetzen J.L."/>
            <person name="Chen S."/>
            <person name="Ma X."/>
            <person name="Wang X."/>
            <person name="Yssel A.E.J."/>
            <person name="Chaluvadi S.R."/>
            <person name="Johnson M."/>
            <person name="Gangashetty P."/>
            <person name="Hamidou F."/>
            <person name="Sanogo M.D."/>
            <person name="Zwaenepoel A."/>
            <person name="Wallace J."/>
            <person name="Van De Peer Y."/>
            <person name="Van Deynze A."/>
        </authorList>
    </citation>
    <scope>NUCLEOTIDE SEQUENCE</scope>
    <source>
        <tissue evidence="3">Leaves</tissue>
    </source>
</reference>
<organism evidence="3 4">
    <name type="scientific">Digitaria exilis</name>
    <dbReference type="NCBI Taxonomy" id="1010633"/>
    <lineage>
        <taxon>Eukaryota</taxon>
        <taxon>Viridiplantae</taxon>
        <taxon>Streptophyta</taxon>
        <taxon>Embryophyta</taxon>
        <taxon>Tracheophyta</taxon>
        <taxon>Spermatophyta</taxon>
        <taxon>Magnoliopsida</taxon>
        <taxon>Liliopsida</taxon>
        <taxon>Poales</taxon>
        <taxon>Poaceae</taxon>
        <taxon>PACMAD clade</taxon>
        <taxon>Panicoideae</taxon>
        <taxon>Panicodae</taxon>
        <taxon>Paniceae</taxon>
        <taxon>Anthephorinae</taxon>
        <taxon>Digitaria</taxon>
    </lineage>
</organism>
<dbReference type="OrthoDB" id="1939646at2759"/>
<sequence length="361" mass="38672">MAPSRSLPRCASELADPPSPFSSNPAHHPVSMPTTPAGVTSSSSSSFGCMAGKPSATDSPPATPGRSKLGNKPLTPGAAAVVAYYTSQWSPRRLMQRAARAFRTSRSRRVRVSSPVAAASSPSTGKASAIGGGVELTTVNDGHVQREEEEEERHEHEHPDAVPEKIIHEMKRHSPAIVKEDGEECGMEKTQATEGKETDLTAGEVEQEEVVVESPKKGEAAMTPPTTEVVVPVAGGEVVAEEKLVAVVKEAIKKHEAAEHQKGAAERQKGAAVRNKFQSRVKTAMEARPEARGSSNDVIEEARSMLLEKRQLSKVRALVGAFETVMDNTSKDATAAATPRMLRNLSRRDDEPMTTTTTTHY</sequence>
<protein>
    <recommendedName>
        <fullName evidence="2">Calmodulin-binding domain-containing protein</fullName>
    </recommendedName>
</protein>
<evidence type="ECO:0000259" key="2">
    <source>
        <dbReference type="Pfam" id="PF07839"/>
    </source>
</evidence>
<proteinExistence type="predicted"/>
<feature type="region of interest" description="Disordered" evidence="1">
    <location>
        <begin position="100"/>
        <end position="223"/>
    </location>
</feature>
<feature type="domain" description="Calmodulin-binding" evidence="2">
    <location>
        <begin position="248"/>
        <end position="326"/>
    </location>
</feature>
<evidence type="ECO:0000313" key="3">
    <source>
        <dbReference type="EMBL" id="KAF8677022.1"/>
    </source>
</evidence>
<dbReference type="AlphaFoldDB" id="A0A835AYW0"/>
<name>A0A835AYW0_9POAL</name>
<feature type="compositionally biased region" description="Basic and acidic residues" evidence="1">
    <location>
        <begin position="153"/>
        <end position="169"/>
    </location>
</feature>
<feature type="region of interest" description="Disordered" evidence="1">
    <location>
        <begin position="332"/>
        <end position="361"/>
    </location>
</feature>
<dbReference type="EMBL" id="JACEFO010002150">
    <property type="protein sequence ID" value="KAF8677022.1"/>
    <property type="molecule type" value="Genomic_DNA"/>
</dbReference>
<feature type="compositionally biased region" description="Low complexity" evidence="1">
    <location>
        <begin position="112"/>
        <end position="124"/>
    </location>
</feature>
<gene>
    <name evidence="3" type="ORF">HU200_046480</name>
</gene>
<evidence type="ECO:0000256" key="1">
    <source>
        <dbReference type="SAM" id="MobiDB-lite"/>
    </source>
</evidence>
<dbReference type="Proteomes" id="UP000636709">
    <property type="component" value="Unassembled WGS sequence"/>
</dbReference>